<dbReference type="InterPro" id="IPR035093">
    <property type="entry name" value="RelE/ParE_toxin_dom_sf"/>
</dbReference>
<evidence type="ECO:0000313" key="2">
    <source>
        <dbReference type="EMBL" id="MBN2964219.1"/>
    </source>
</evidence>
<dbReference type="RefSeq" id="WP_205458770.1">
    <property type="nucleotide sequence ID" value="NZ_JAFHKK010000009.1"/>
</dbReference>
<accession>A0ABS2WRE9</accession>
<dbReference type="Proteomes" id="UP000703590">
    <property type="component" value="Unassembled WGS sequence"/>
</dbReference>
<keyword evidence="1" id="KW-1277">Toxin-antitoxin system</keyword>
<name>A0ABS2WRE9_9BACT</name>
<organism evidence="2 3">
    <name type="scientific">Sulfurospirillum tamanense</name>
    <dbReference type="NCBI Taxonomy" id="2813362"/>
    <lineage>
        <taxon>Bacteria</taxon>
        <taxon>Pseudomonadati</taxon>
        <taxon>Campylobacterota</taxon>
        <taxon>Epsilonproteobacteria</taxon>
        <taxon>Campylobacterales</taxon>
        <taxon>Sulfurospirillaceae</taxon>
        <taxon>Sulfurospirillum</taxon>
    </lineage>
</organism>
<reference evidence="2" key="1">
    <citation type="submission" date="2021-02" db="EMBL/GenBank/DDBJ databases">
        <title>Sulfurospirillum tamanensis sp. nov.</title>
        <authorList>
            <person name="Frolova A."/>
            <person name="Merkel A."/>
            <person name="Slobodkin A."/>
        </authorList>
    </citation>
    <scope>NUCLEOTIDE SEQUENCE</scope>
    <source>
        <strain evidence="2">T05b</strain>
    </source>
</reference>
<gene>
    <name evidence="2" type="ORF">JWV37_05465</name>
</gene>
<evidence type="ECO:0000256" key="1">
    <source>
        <dbReference type="ARBA" id="ARBA00022649"/>
    </source>
</evidence>
<evidence type="ECO:0000313" key="3">
    <source>
        <dbReference type="Proteomes" id="UP000703590"/>
    </source>
</evidence>
<dbReference type="InterPro" id="IPR007712">
    <property type="entry name" value="RelE/ParE_toxin"/>
</dbReference>
<dbReference type="EMBL" id="JAFHKK010000009">
    <property type="protein sequence ID" value="MBN2964219.1"/>
    <property type="molecule type" value="Genomic_DNA"/>
</dbReference>
<protein>
    <submittedName>
        <fullName evidence="2">Type II toxin-antitoxin system RelE/ParE family toxin</fullName>
    </submittedName>
</protein>
<proteinExistence type="predicted"/>
<reference evidence="2" key="2">
    <citation type="submission" date="2021-02" db="EMBL/GenBank/DDBJ databases">
        <authorList>
            <person name="Merkel A.Y."/>
        </authorList>
    </citation>
    <scope>NUCLEOTIDE SEQUENCE</scope>
    <source>
        <strain evidence="2">T05b</strain>
    </source>
</reference>
<comment type="caution">
    <text evidence="2">The sequence shown here is derived from an EMBL/GenBank/DDBJ whole genome shotgun (WGS) entry which is preliminary data.</text>
</comment>
<keyword evidence="3" id="KW-1185">Reference proteome</keyword>
<dbReference type="Pfam" id="PF05016">
    <property type="entry name" value="ParE_toxin"/>
    <property type="match status" value="1"/>
</dbReference>
<dbReference type="Gene3D" id="3.30.2310.20">
    <property type="entry name" value="RelE-like"/>
    <property type="match status" value="1"/>
</dbReference>
<sequence>MHSVRYSNQAQLDINEAIEHIASQSAQNALEYLRGYEEKIGLLRLNPHMGIECKNKLIKRECRVLVHESHIVIYKILDDTEEVYLIRIFHGSTDYANKLNQENDK</sequence>